<accession>A0A0L9URY8</accession>
<feature type="region of interest" description="Disordered" evidence="1">
    <location>
        <begin position="1"/>
        <end position="37"/>
    </location>
</feature>
<protein>
    <submittedName>
        <fullName evidence="2">Uncharacterized protein</fullName>
    </submittedName>
</protein>
<feature type="compositionally biased region" description="Basic residues" evidence="1">
    <location>
        <begin position="136"/>
        <end position="150"/>
    </location>
</feature>
<organism evidence="2 3">
    <name type="scientific">Phaseolus angularis</name>
    <name type="common">Azuki bean</name>
    <name type="synonym">Vigna angularis</name>
    <dbReference type="NCBI Taxonomy" id="3914"/>
    <lineage>
        <taxon>Eukaryota</taxon>
        <taxon>Viridiplantae</taxon>
        <taxon>Streptophyta</taxon>
        <taxon>Embryophyta</taxon>
        <taxon>Tracheophyta</taxon>
        <taxon>Spermatophyta</taxon>
        <taxon>Magnoliopsida</taxon>
        <taxon>eudicotyledons</taxon>
        <taxon>Gunneridae</taxon>
        <taxon>Pentapetalae</taxon>
        <taxon>rosids</taxon>
        <taxon>fabids</taxon>
        <taxon>Fabales</taxon>
        <taxon>Fabaceae</taxon>
        <taxon>Papilionoideae</taxon>
        <taxon>50 kb inversion clade</taxon>
        <taxon>NPAAA clade</taxon>
        <taxon>indigoferoid/millettioid clade</taxon>
        <taxon>Phaseoleae</taxon>
        <taxon>Vigna</taxon>
    </lineage>
</organism>
<evidence type="ECO:0000313" key="2">
    <source>
        <dbReference type="EMBL" id="KOM45503.1"/>
    </source>
</evidence>
<feature type="compositionally biased region" description="Polar residues" evidence="1">
    <location>
        <begin position="16"/>
        <end position="26"/>
    </location>
</feature>
<dbReference type="Proteomes" id="UP000053144">
    <property type="component" value="Chromosome 6"/>
</dbReference>
<gene>
    <name evidence="2" type="ORF">LR48_Vigan06g080900</name>
</gene>
<proteinExistence type="predicted"/>
<dbReference type="EMBL" id="CM003376">
    <property type="protein sequence ID" value="KOM45503.1"/>
    <property type="molecule type" value="Genomic_DNA"/>
</dbReference>
<evidence type="ECO:0000256" key="1">
    <source>
        <dbReference type="SAM" id="MobiDB-lite"/>
    </source>
</evidence>
<evidence type="ECO:0000313" key="3">
    <source>
        <dbReference type="Proteomes" id="UP000053144"/>
    </source>
</evidence>
<dbReference type="Gramene" id="KOM45503">
    <property type="protein sequence ID" value="KOM45503"/>
    <property type="gene ID" value="LR48_Vigan06g080900"/>
</dbReference>
<reference evidence="3" key="1">
    <citation type="journal article" date="2015" name="Proc. Natl. Acad. Sci. U.S.A.">
        <title>Genome sequencing of adzuki bean (Vigna angularis) provides insight into high starch and low fat accumulation and domestication.</title>
        <authorList>
            <person name="Yang K."/>
            <person name="Tian Z."/>
            <person name="Chen C."/>
            <person name="Luo L."/>
            <person name="Zhao B."/>
            <person name="Wang Z."/>
            <person name="Yu L."/>
            <person name="Li Y."/>
            <person name="Sun Y."/>
            <person name="Li W."/>
            <person name="Chen Y."/>
            <person name="Li Y."/>
            <person name="Zhang Y."/>
            <person name="Ai D."/>
            <person name="Zhao J."/>
            <person name="Shang C."/>
            <person name="Ma Y."/>
            <person name="Wu B."/>
            <person name="Wang M."/>
            <person name="Gao L."/>
            <person name="Sun D."/>
            <person name="Zhang P."/>
            <person name="Guo F."/>
            <person name="Wang W."/>
            <person name="Li Y."/>
            <person name="Wang J."/>
            <person name="Varshney R.K."/>
            <person name="Wang J."/>
            <person name="Ling H.Q."/>
            <person name="Wan P."/>
        </authorList>
    </citation>
    <scope>NUCLEOTIDE SEQUENCE</scope>
    <source>
        <strain evidence="3">cv. Jingnong 6</strain>
    </source>
</reference>
<sequence>MPSAVVPLPPLRHRTATTVPSPSPDSQCRAAAASPTPLPCRRHHHAATSVHLLDSRNPIANRDSAMDAINESTLSFIAQPFFFLARGNHLAATKTAIVNTPPPSSSCKAPLKSSPKPPQERPLQRLNHAPFFSHTTRNRRTSHRDLRHHPLSSPQLLHGSHLEAVLHHQHPDASSSRCHTARPPQSSSSPP</sequence>
<feature type="region of interest" description="Disordered" evidence="1">
    <location>
        <begin position="97"/>
        <end position="191"/>
    </location>
</feature>
<feature type="compositionally biased region" description="Basic and acidic residues" evidence="1">
    <location>
        <begin position="160"/>
        <end position="171"/>
    </location>
</feature>
<name>A0A0L9URY8_PHAAN</name>
<feature type="compositionally biased region" description="Polar residues" evidence="1">
    <location>
        <begin position="172"/>
        <end position="191"/>
    </location>
</feature>
<dbReference type="AlphaFoldDB" id="A0A0L9URY8"/>